<proteinExistence type="predicted"/>
<name>A0A7M3UP96_POV01</name>
<protein>
    <submittedName>
        <fullName evidence="1">Uncharacterized protein</fullName>
    </submittedName>
</protein>
<accession>A0A7M3UP96</accession>
<sequence>MSSKYITKENYNTFKEKLYGVYEDKNNVEMLLKMFMETFNYDPEQNTYDPEVYHKNKEKCLEKTGGDRSYSEASKRAIKKYNDAHREELNQKRRERYQKQKQLILLKTI</sequence>
<organismHost>
    <name type="scientific">Pyramimonas plurioculata</name>
    <dbReference type="NCBI Taxonomy" id="36893"/>
</organismHost>
<organism evidence="1">
    <name type="scientific">Pyramimonas orientalis virus</name>
    <name type="common">PoV01</name>
    <dbReference type="NCBI Taxonomy" id="455367"/>
    <lineage>
        <taxon>Viruses</taxon>
        <taxon>Varidnaviria</taxon>
        <taxon>Bamfordvirae</taxon>
        <taxon>Nucleocytoviricota</taxon>
        <taxon>Megaviricetes</taxon>
        <taxon>Imitervirales</taxon>
        <taxon>Allomimiviridae</taxon>
        <taxon>Heliosvirus</taxon>
        <taxon>Heliosvirus raunefjordenense</taxon>
    </lineage>
</organism>
<evidence type="ECO:0000313" key="1">
    <source>
        <dbReference type="EMBL" id="QOI90571.1"/>
    </source>
</evidence>
<gene>
    <name evidence="1" type="ORF">HWQ62_00440</name>
</gene>
<reference evidence="1" key="1">
    <citation type="submission" date="2020-06" db="EMBL/GenBank/DDBJ databases">
        <title>Lateral gene transfer of anion-conducting channel rhodopsins between green algae and giant viruses.</title>
        <authorList>
            <person name="Rozenberg A."/>
            <person name="Oppermann J."/>
            <person name="Wietek J."/>
            <person name="Fernandez Lahore R.G."/>
            <person name="Sandaa R.-A."/>
            <person name="Bratbak G."/>
            <person name="Hegemann P."/>
            <person name="Beja O."/>
        </authorList>
    </citation>
    <scope>NUCLEOTIDE SEQUENCE</scope>
    <source>
        <strain evidence="1">01B</strain>
    </source>
</reference>
<dbReference type="EMBL" id="MT663540">
    <property type="protein sequence ID" value="QOI90571.1"/>
    <property type="molecule type" value="Genomic_DNA"/>
</dbReference>